<organism evidence="1">
    <name type="scientific">marine metagenome</name>
    <dbReference type="NCBI Taxonomy" id="408172"/>
    <lineage>
        <taxon>unclassified sequences</taxon>
        <taxon>metagenomes</taxon>
        <taxon>ecological metagenomes</taxon>
    </lineage>
</organism>
<name>A0A382UCK4_9ZZZZ</name>
<dbReference type="EMBL" id="UINC01143199">
    <property type="protein sequence ID" value="SVD31983.1"/>
    <property type="molecule type" value="Genomic_DNA"/>
</dbReference>
<gene>
    <name evidence="1" type="ORF">METZ01_LOCUS384837</name>
</gene>
<sequence length="204" mass="23316">MTKGDWVDEFYSAFDAWDQQFIVTSNDIDGFLSAAAVIHYCRQRWETEPTLIGIYTGRHIALFDGHTTDDARNALWLDHDISNPGVICMGQHLVRLHPKDTLPRRHRPTFNPNLWWPGVAHSNCFNGYNVKKLDKYPFATIHYVMAALGITEPNRGSTAYALLAHADSAWSCGHKYQPNCQMWYDAMFTSSNQVVKEIANQTYC</sequence>
<evidence type="ECO:0000313" key="1">
    <source>
        <dbReference type="EMBL" id="SVD31983.1"/>
    </source>
</evidence>
<dbReference type="AlphaFoldDB" id="A0A382UCK4"/>
<reference evidence="1" key="1">
    <citation type="submission" date="2018-05" db="EMBL/GenBank/DDBJ databases">
        <authorList>
            <person name="Lanie J.A."/>
            <person name="Ng W.-L."/>
            <person name="Kazmierczak K.M."/>
            <person name="Andrzejewski T.M."/>
            <person name="Davidsen T.M."/>
            <person name="Wayne K.J."/>
            <person name="Tettelin H."/>
            <person name="Glass J.I."/>
            <person name="Rusch D."/>
            <person name="Podicherti R."/>
            <person name="Tsui H.-C.T."/>
            <person name="Winkler M.E."/>
        </authorList>
    </citation>
    <scope>NUCLEOTIDE SEQUENCE</scope>
</reference>
<proteinExistence type="predicted"/>
<protein>
    <submittedName>
        <fullName evidence="1">Uncharacterized protein</fullName>
    </submittedName>
</protein>
<accession>A0A382UCK4</accession>
<feature type="non-terminal residue" evidence="1">
    <location>
        <position position="204"/>
    </location>
</feature>